<dbReference type="InterPro" id="IPR036898">
    <property type="entry name" value="RNA_pol_Rpb7-like_N_sf"/>
</dbReference>
<keyword evidence="2" id="KW-0240">DNA-directed RNA polymerase</keyword>
<feature type="compositionally biased region" description="Basic residues" evidence="5">
    <location>
        <begin position="319"/>
        <end position="337"/>
    </location>
</feature>
<comment type="subcellular location">
    <subcellularLocation>
        <location evidence="1">Nucleus</location>
    </subcellularLocation>
</comment>
<organism evidence="7 8">
    <name type="scientific">Tricholomella constricta</name>
    <dbReference type="NCBI Taxonomy" id="117010"/>
    <lineage>
        <taxon>Eukaryota</taxon>
        <taxon>Fungi</taxon>
        <taxon>Dikarya</taxon>
        <taxon>Basidiomycota</taxon>
        <taxon>Agaricomycotina</taxon>
        <taxon>Agaricomycetes</taxon>
        <taxon>Agaricomycetidae</taxon>
        <taxon>Agaricales</taxon>
        <taxon>Tricholomatineae</taxon>
        <taxon>Lyophyllaceae</taxon>
        <taxon>Tricholomella</taxon>
    </lineage>
</organism>
<feature type="compositionally biased region" description="Acidic residues" evidence="5">
    <location>
        <begin position="169"/>
        <end position="187"/>
    </location>
</feature>
<dbReference type="Pfam" id="PF17875">
    <property type="entry name" value="RPA43_OB"/>
    <property type="match status" value="1"/>
</dbReference>
<dbReference type="Gene3D" id="3.30.1490.120">
    <property type="entry name" value="RNA polymerase Rpb7-like, N-terminal domain"/>
    <property type="match status" value="1"/>
</dbReference>
<dbReference type="OrthoDB" id="10250504at2759"/>
<feature type="domain" description="RPA43 OB" evidence="6">
    <location>
        <begin position="120"/>
        <end position="236"/>
    </location>
</feature>
<dbReference type="GO" id="GO:0006352">
    <property type="term" value="P:DNA-templated transcription initiation"/>
    <property type="evidence" value="ECO:0007669"/>
    <property type="project" value="InterPro"/>
</dbReference>
<evidence type="ECO:0000256" key="1">
    <source>
        <dbReference type="ARBA" id="ARBA00004123"/>
    </source>
</evidence>
<evidence type="ECO:0000256" key="5">
    <source>
        <dbReference type="SAM" id="MobiDB-lite"/>
    </source>
</evidence>
<evidence type="ECO:0000256" key="3">
    <source>
        <dbReference type="ARBA" id="ARBA00023163"/>
    </source>
</evidence>
<comment type="caution">
    <text evidence="7">The sequence shown here is derived from an EMBL/GenBank/DDBJ whole genome shotgun (WGS) entry which is preliminary data.</text>
</comment>
<reference evidence="7 8" key="1">
    <citation type="journal article" date="2020" name="ISME J.">
        <title>Uncovering the hidden diversity of litter-decomposition mechanisms in mushroom-forming fungi.</title>
        <authorList>
            <person name="Floudas D."/>
            <person name="Bentzer J."/>
            <person name="Ahren D."/>
            <person name="Johansson T."/>
            <person name="Persson P."/>
            <person name="Tunlid A."/>
        </authorList>
    </citation>
    <scope>NUCLEOTIDE SEQUENCE [LARGE SCALE GENOMIC DNA]</scope>
    <source>
        <strain evidence="7 8">CBS 661.87</strain>
    </source>
</reference>
<dbReference type="GO" id="GO:0006362">
    <property type="term" value="P:transcription elongation by RNA polymerase I"/>
    <property type="evidence" value="ECO:0007669"/>
    <property type="project" value="TreeGrafter"/>
</dbReference>
<feature type="compositionally biased region" description="Basic residues" evidence="5">
    <location>
        <begin position="23"/>
        <end position="36"/>
    </location>
</feature>
<keyword evidence="8" id="KW-1185">Reference proteome</keyword>
<evidence type="ECO:0000256" key="2">
    <source>
        <dbReference type="ARBA" id="ARBA00022478"/>
    </source>
</evidence>
<feature type="region of interest" description="Disordered" evidence="5">
    <location>
        <begin position="1"/>
        <end position="40"/>
    </location>
</feature>
<gene>
    <name evidence="7" type="ORF">D9615_002481</name>
</gene>
<feature type="region of interest" description="Disordered" evidence="5">
    <location>
        <begin position="164"/>
        <end position="200"/>
    </location>
</feature>
<feature type="compositionally biased region" description="Acidic residues" evidence="5">
    <location>
        <begin position="259"/>
        <end position="286"/>
    </location>
</feature>
<name>A0A8H5HLZ6_9AGAR</name>
<dbReference type="GO" id="GO:0005736">
    <property type="term" value="C:RNA polymerase I complex"/>
    <property type="evidence" value="ECO:0007669"/>
    <property type="project" value="TreeGrafter"/>
</dbReference>
<dbReference type="Gene3D" id="2.40.50.1060">
    <property type="match status" value="1"/>
</dbReference>
<dbReference type="PANTHER" id="PTHR12709:SF5">
    <property type="entry name" value="DNA-DIRECTED RNA POLYMERASE I SUBUNIT RPA43"/>
    <property type="match status" value="1"/>
</dbReference>
<feature type="region of interest" description="Disordered" evidence="5">
    <location>
        <begin position="236"/>
        <end position="337"/>
    </location>
</feature>
<dbReference type="Proteomes" id="UP000565441">
    <property type="component" value="Unassembled WGS sequence"/>
</dbReference>
<evidence type="ECO:0000313" key="8">
    <source>
        <dbReference type="Proteomes" id="UP000565441"/>
    </source>
</evidence>
<dbReference type="CDD" id="cd04328">
    <property type="entry name" value="RNAP_I_Rpa43_N"/>
    <property type="match status" value="1"/>
</dbReference>
<dbReference type="PANTHER" id="PTHR12709">
    <property type="entry name" value="DNA-DIRECTED RNA POLYMERASE II, III"/>
    <property type="match status" value="1"/>
</dbReference>
<protein>
    <recommendedName>
        <fullName evidence="6">RPA43 OB domain-containing protein</fullName>
    </recommendedName>
</protein>
<evidence type="ECO:0000313" key="7">
    <source>
        <dbReference type="EMBL" id="KAF5385752.1"/>
    </source>
</evidence>
<dbReference type="AlphaFoldDB" id="A0A8H5HLZ6"/>
<dbReference type="EMBL" id="JAACJP010000003">
    <property type="protein sequence ID" value="KAF5385752.1"/>
    <property type="molecule type" value="Genomic_DNA"/>
</dbReference>
<proteinExistence type="predicted"/>
<dbReference type="InterPro" id="IPR045113">
    <property type="entry name" value="Rpb7-like"/>
</dbReference>
<keyword evidence="3" id="KW-0804">Transcription</keyword>
<evidence type="ECO:0000256" key="4">
    <source>
        <dbReference type="ARBA" id="ARBA00023242"/>
    </source>
</evidence>
<sequence length="337" mass="37668">MPEPSTKKRKQSNIANEQDVPAKKLKKEKRQKKEKGKARDTEFHVVKTSLMVSIAPVFAGNLRAGVDEMLDSMIMRYIPALRGVVLSHSNLRFLSTTATIQADCPFLVCKIEFDATIWSPHVGMKLVGKVNLCSPDHVSLLLHRTFNVSIPRYHLPKGEWEFEYGPAENDPEFGPDADAAEDEEEEGKTEKTEGDGGGKWVHHLTNENLGGVDGFLEFTVIGLTVANEMLSLLGSIQPDPFSPEHRPESSAAEKHPTESEMEDIEVEHEMELQEEDEEELESDEEDTFKTLGKMTDEAAAAEAERRAAEEAALAEAQEKKRKRKAEKAEGKKKRTKS</sequence>
<feature type="compositionally biased region" description="Basic and acidic residues" evidence="5">
    <location>
        <begin position="242"/>
        <end position="258"/>
    </location>
</feature>
<accession>A0A8H5HLZ6</accession>
<dbReference type="InterPro" id="IPR041178">
    <property type="entry name" value="RPA43_OB"/>
</dbReference>
<keyword evidence="4" id="KW-0539">Nucleus</keyword>
<evidence type="ECO:0000259" key="6">
    <source>
        <dbReference type="Pfam" id="PF17875"/>
    </source>
</evidence>
<dbReference type="InterPro" id="IPR041901">
    <property type="entry name" value="RNAP_I_Rpa43_N"/>
</dbReference>